<reference evidence="7" key="1">
    <citation type="submission" date="2020-09" db="EMBL/GenBank/DDBJ databases">
        <title>New species isolated from human feces.</title>
        <authorList>
            <person name="Kitahara M."/>
            <person name="Shigeno Y."/>
            <person name="Shime M."/>
            <person name="Matsumoto Y."/>
            <person name="Nakamura S."/>
            <person name="Motooka D."/>
            <person name="Fukuoka S."/>
            <person name="Nishikawa H."/>
            <person name="Benno Y."/>
        </authorList>
    </citation>
    <scope>NUCLEOTIDE SEQUENCE</scope>
    <source>
        <strain evidence="7">MM35</strain>
        <plasmid evidence="7">pMM35_01</plasmid>
    </source>
</reference>
<evidence type="ECO:0000313" key="7">
    <source>
        <dbReference type="EMBL" id="BCK79393.1"/>
    </source>
</evidence>
<dbReference type="NCBIfam" id="TIGR00479">
    <property type="entry name" value="rumA"/>
    <property type="match status" value="1"/>
</dbReference>
<dbReference type="InterPro" id="IPR029063">
    <property type="entry name" value="SAM-dependent_MTases_sf"/>
</dbReference>
<dbReference type="GO" id="GO:0070475">
    <property type="term" value="P:rRNA base methylation"/>
    <property type="evidence" value="ECO:0007669"/>
    <property type="project" value="TreeGrafter"/>
</dbReference>
<dbReference type="PROSITE" id="PS50926">
    <property type="entry name" value="TRAM"/>
    <property type="match status" value="1"/>
</dbReference>
<dbReference type="RefSeq" id="WP_212820938.1">
    <property type="nucleotide sequence ID" value="NZ_AP023416.1"/>
</dbReference>
<dbReference type="Proteomes" id="UP000681343">
    <property type="component" value="Plasmid pMM35_01"/>
</dbReference>
<dbReference type="Pfam" id="PF01938">
    <property type="entry name" value="TRAM"/>
    <property type="match status" value="1"/>
</dbReference>
<keyword evidence="7" id="KW-0614">Plasmid</keyword>
<evidence type="ECO:0000256" key="3">
    <source>
        <dbReference type="ARBA" id="ARBA00022691"/>
    </source>
</evidence>
<evidence type="ECO:0000256" key="2">
    <source>
        <dbReference type="ARBA" id="ARBA00022679"/>
    </source>
</evidence>
<dbReference type="SUPFAM" id="SSF50249">
    <property type="entry name" value="Nucleic acid-binding proteins"/>
    <property type="match status" value="1"/>
</dbReference>
<dbReference type="Gene3D" id="2.40.50.140">
    <property type="entry name" value="Nucleic acid-binding proteins"/>
    <property type="match status" value="1"/>
</dbReference>
<accession>A0A810Q3Q6</accession>
<comment type="similarity">
    <text evidence="4">Belongs to the class I-like SAM-binding methyltransferase superfamily. RNA M5U methyltransferase family.</text>
</comment>
<dbReference type="GO" id="GO:0070041">
    <property type="term" value="F:rRNA (uridine-C5-)-methyltransferase activity"/>
    <property type="evidence" value="ECO:0007669"/>
    <property type="project" value="TreeGrafter"/>
</dbReference>
<dbReference type="PROSITE" id="PS01230">
    <property type="entry name" value="TRMA_1"/>
    <property type="match status" value="1"/>
</dbReference>
<dbReference type="KEGG" id="vfa:MM35RIKEN_15850"/>
<dbReference type="Gene3D" id="3.40.50.150">
    <property type="entry name" value="Vaccinia Virus protein VP39"/>
    <property type="match status" value="1"/>
</dbReference>
<protein>
    <submittedName>
        <fullName evidence="7">23S rRNA (Uracil-5-)-methyltransferase RumA</fullName>
    </submittedName>
</protein>
<feature type="binding site" evidence="4">
    <location>
        <position position="330"/>
    </location>
    <ligand>
        <name>S-adenosyl-L-methionine</name>
        <dbReference type="ChEBI" id="CHEBI:59789"/>
    </ligand>
</feature>
<dbReference type="PANTHER" id="PTHR11061:SF30">
    <property type="entry name" value="TRNA (URACIL(54)-C(5))-METHYLTRANSFERASE"/>
    <property type="match status" value="1"/>
</dbReference>
<evidence type="ECO:0000259" key="6">
    <source>
        <dbReference type="PROSITE" id="PS50926"/>
    </source>
</evidence>
<keyword evidence="3 4" id="KW-0949">S-adenosyl-L-methionine</keyword>
<proteinExistence type="inferred from homology"/>
<organism evidence="7 8">
    <name type="scientific">Vescimonas fastidiosa</name>
    <dbReference type="NCBI Taxonomy" id="2714353"/>
    <lineage>
        <taxon>Bacteria</taxon>
        <taxon>Bacillati</taxon>
        <taxon>Bacillota</taxon>
        <taxon>Clostridia</taxon>
        <taxon>Eubacteriales</taxon>
        <taxon>Oscillospiraceae</taxon>
        <taxon>Vescimonas</taxon>
    </lineage>
</organism>
<keyword evidence="1 4" id="KW-0489">Methyltransferase</keyword>
<gene>
    <name evidence="7" type="ORF">MM35RIKEN_15850</name>
</gene>
<feature type="binding site" evidence="4">
    <location>
        <position position="280"/>
    </location>
    <ligand>
        <name>S-adenosyl-L-methionine</name>
        <dbReference type="ChEBI" id="CHEBI:59789"/>
    </ligand>
</feature>
<feature type="binding site" evidence="4">
    <location>
        <position position="378"/>
    </location>
    <ligand>
        <name>S-adenosyl-L-methionine</name>
        <dbReference type="ChEBI" id="CHEBI:59789"/>
    </ligand>
</feature>
<dbReference type="CDD" id="cd02440">
    <property type="entry name" value="AdoMet_MTases"/>
    <property type="match status" value="1"/>
</dbReference>
<keyword evidence="8" id="KW-1185">Reference proteome</keyword>
<dbReference type="SUPFAM" id="SSF53335">
    <property type="entry name" value="S-adenosyl-L-methionine-dependent methyltransferases"/>
    <property type="match status" value="1"/>
</dbReference>
<dbReference type="FunFam" id="2.40.50.1070:FF:000003">
    <property type="entry name" value="23S rRNA (Uracil-5-)-methyltransferase RumA"/>
    <property type="match status" value="1"/>
</dbReference>
<geneLocation type="plasmid" evidence="7 8">
    <name>pMM35_01</name>
</geneLocation>
<feature type="domain" description="TRAM" evidence="6">
    <location>
        <begin position="3"/>
        <end position="61"/>
    </location>
</feature>
<dbReference type="PANTHER" id="PTHR11061">
    <property type="entry name" value="RNA M5U METHYLTRANSFERASE"/>
    <property type="match status" value="1"/>
</dbReference>
<evidence type="ECO:0000256" key="4">
    <source>
        <dbReference type="PROSITE-ProRule" id="PRU01024"/>
    </source>
</evidence>
<name>A0A810Q3Q6_9FIRM</name>
<evidence type="ECO:0000256" key="5">
    <source>
        <dbReference type="PROSITE-ProRule" id="PRU10015"/>
    </source>
</evidence>
<evidence type="ECO:0000256" key="1">
    <source>
        <dbReference type="ARBA" id="ARBA00022603"/>
    </source>
</evidence>
<evidence type="ECO:0000313" key="8">
    <source>
        <dbReference type="Proteomes" id="UP000681343"/>
    </source>
</evidence>
<feature type="active site" description="Nucleophile" evidence="4">
    <location>
        <position position="405"/>
    </location>
</feature>
<feature type="active site" evidence="5">
    <location>
        <position position="405"/>
    </location>
</feature>
<dbReference type="PROSITE" id="PS51687">
    <property type="entry name" value="SAM_MT_RNA_M5U"/>
    <property type="match status" value="1"/>
</dbReference>
<keyword evidence="2 4" id="KW-0808">Transferase</keyword>
<dbReference type="InterPro" id="IPR002792">
    <property type="entry name" value="TRAM_dom"/>
</dbReference>
<sequence length="465" mass="50433">MTSPVKNQVYTAEILGYSSEGLGIARIHGQVVFVHDAIRGEVCDILIMKVGKSAAFGKAVAWHTVSPHRREPDCPYYRRCGGCAYRHMDYAEELWAKGQRVQDALTRLGGSHVQVEEILGASQPLHYRNKSQYPVSPDGKVGFYRARTHCVTDLTACLIQKPQADAAAGALRTYLAEYRVPGYDEKTGTGLVRHLYVRTNASGQSLLCVVVNGEALPHEDALISALRRAVPDAVGVVLGVNTRRDNVILGDRYRTLWGRDTLTDTLCGHTFRLSIPSFYQVNRDQAQVLYRRAVDYAGLTGTELVLDLYCGAGTITLTMADRAKKVIGAEIVSAAVENARENAAANGMENAEFFCGDAGDIASKLAAEKLHPDVICVDPPRKGLAPEVIDAMAQMGPQRIVYVSCDPATLGRDVKLLEQKGYRLTRATAVDLFPGTAHVETVALLSRETNPPTAGTTKGACGTSE</sequence>
<dbReference type="Pfam" id="PF05958">
    <property type="entry name" value="tRNA_U5-meth_tr"/>
    <property type="match status" value="1"/>
</dbReference>
<dbReference type="InterPro" id="IPR012340">
    <property type="entry name" value="NA-bd_OB-fold"/>
</dbReference>
<dbReference type="FunFam" id="3.40.50.150:FF:000009">
    <property type="entry name" value="23S rRNA (Uracil(1939)-C(5))-methyltransferase RlmD"/>
    <property type="match status" value="1"/>
</dbReference>
<dbReference type="AlphaFoldDB" id="A0A810Q3Q6"/>
<dbReference type="Gene3D" id="2.40.50.1070">
    <property type="match status" value="1"/>
</dbReference>
<dbReference type="EMBL" id="AP023416">
    <property type="protein sequence ID" value="BCK79393.1"/>
    <property type="molecule type" value="Genomic_DNA"/>
</dbReference>
<dbReference type="InterPro" id="IPR010280">
    <property type="entry name" value="U5_MeTrfase_fam"/>
</dbReference>
<feature type="binding site" evidence="4">
    <location>
        <position position="309"/>
    </location>
    <ligand>
        <name>S-adenosyl-L-methionine</name>
        <dbReference type="ChEBI" id="CHEBI:59789"/>
    </ligand>
</feature>
<dbReference type="InterPro" id="IPR030390">
    <property type="entry name" value="MeTrfase_TrmA_AS"/>
</dbReference>